<dbReference type="Proteomes" id="UP000266340">
    <property type="component" value="Unassembled WGS sequence"/>
</dbReference>
<evidence type="ECO:0000313" key="6">
    <source>
        <dbReference type="EMBL" id="RIE00751.1"/>
    </source>
</evidence>
<feature type="domain" description="ABC transporter" evidence="5">
    <location>
        <begin position="19"/>
        <end position="254"/>
    </location>
</feature>
<dbReference type="InterPro" id="IPR017871">
    <property type="entry name" value="ABC_transporter-like_CS"/>
</dbReference>
<keyword evidence="2" id="KW-0813">Transport</keyword>
<accession>A0A398CM80</accession>
<keyword evidence="3" id="KW-0547">Nucleotide-binding</keyword>
<dbReference type="PANTHER" id="PTHR42734:SF17">
    <property type="entry name" value="METAL TRANSPORT SYSTEM ATP-BINDING PROTEIN TM_0124-RELATED"/>
    <property type="match status" value="1"/>
</dbReference>
<sequence length="260" mass="29671">MTLLSNAAAEQAVCHREIICLDQLSFAFGPQQVLSDLSFTIRERDFVGLIGSNGAGKTTLLRTIVGLLKPTSGKVSLFGTAAERFKDWQWIGYVPQRNHFNPLFPATVREVVLSGLYGRRKLFKRISRSDITRSEDALRTLHIEDLADKRIGALSGGQQQRVFLARALINNPKLLILDEPLTGIDTETQQNFFHLIRHMHQKHNITFLMVSHDMDMVRSYLGEEPKMRYGKLGFYVRHSHDLEDCVETDLLHTLRKEGQR</sequence>
<dbReference type="AlphaFoldDB" id="A0A398CM80"/>
<dbReference type="PANTHER" id="PTHR42734">
    <property type="entry name" value="METAL TRANSPORT SYSTEM ATP-BINDING PROTEIN TM_0124-RELATED"/>
    <property type="match status" value="1"/>
</dbReference>
<evidence type="ECO:0000256" key="1">
    <source>
        <dbReference type="ARBA" id="ARBA00005417"/>
    </source>
</evidence>
<evidence type="ECO:0000259" key="5">
    <source>
        <dbReference type="PROSITE" id="PS50893"/>
    </source>
</evidence>
<gene>
    <name evidence="6" type="ORF">D3H35_26525</name>
</gene>
<dbReference type="RefSeq" id="WP_119152145.1">
    <property type="nucleotide sequence ID" value="NZ_JBHSOV010000011.1"/>
</dbReference>
<dbReference type="InterPro" id="IPR050153">
    <property type="entry name" value="Metal_Ion_Import_ABC"/>
</dbReference>
<dbReference type="PROSITE" id="PS50893">
    <property type="entry name" value="ABC_TRANSPORTER_2"/>
    <property type="match status" value="1"/>
</dbReference>
<keyword evidence="7" id="KW-1185">Reference proteome</keyword>
<dbReference type="InterPro" id="IPR003439">
    <property type="entry name" value="ABC_transporter-like_ATP-bd"/>
</dbReference>
<organism evidence="6 7">
    <name type="scientific">Cohnella faecalis</name>
    <dbReference type="NCBI Taxonomy" id="2315694"/>
    <lineage>
        <taxon>Bacteria</taxon>
        <taxon>Bacillati</taxon>
        <taxon>Bacillota</taxon>
        <taxon>Bacilli</taxon>
        <taxon>Bacillales</taxon>
        <taxon>Paenibacillaceae</taxon>
        <taxon>Cohnella</taxon>
    </lineage>
</organism>
<dbReference type="GO" id="GO:0016887">
    <property type="term" value="F:ATP hydrolysis activity"/>
    <property type="evidence" value="ECO:0007669"/>
    <property type="project" value="InterPro"/>
</dbReference>
<dbReference type="Pfam" id="PF00005">
    <property type="entry name" value="ABC_tran"/>
    <property type="match status" value="1"/>
</dbReference>
<dbReference type="CDD" id="cd03235">
    <property type="entry name" value="ABC_Metallic_Cations"/>
    <property type="match status" value="1"/>
</dbReference>
<protein>
    <submittedName>
        <fullName evidence="6">ABC transporter ATP-binding protein</fullName>
    </submittedName>
</protein>
<dbReference type="Gene3D" id="3.40.50.300">
    <property type="entry name" value="P-loop containing nucleotide triphosphate hydrolases"/>
    <property type="match status" value="1"/>
</dbReference>
<dbReference type="PROSITE" id="PS00211">
    <property type="entry name" value="ABC_TRANSPORTER_1"/>
    <property type="match status" value="1"/>
</dbReference>
<dbReference type="EMBL" id="QXJM01000048">
    <property type="protein sequence ID" value="RIE00751.1"/>
    <property type="molecule type" value="Genomic_DNA"/>
</dbReference>
<comment type="similarity">
    <text evidence="1">Belongs to the ABC transporter superfamily.</text>
</comment>
<dbReference type="OrthoDB" id="9806726at2"/>
<dbReference type="InterPro" id="IPR027417">
    <property type="entry name" value="P-loop_NTPase"/>
</dbReference>
<dbReference type="SUPFAM" id="SSF52540">
    <property type="entry name" value="P-loop containing nucleoside triphosphate hydrolases"/>
    <property type="match status" value="1"/>
</dbReference>
<comment type="caution">
    <text evidence="6">The sequence shown here is derived from an EMBL/GenBank/DDBJ whole genome shotgun (WGS) entry which is preliminary data.</text>
</comment>
<evidence type="ECO:0000256" key="2">
    <source>
        <dbReference type="ARBA" id="ARBA00022448"/>
    </source>
</evidence>
<proteinExistence type="inferred from homology"/>
<keyword evidence="4 6" id="KW-0067">ATP-binding</keyword>
<dbReference type="FunFam" id="3.40.50.300:FF:000134">
    <property type="entry name" value="Iron-enterobactin ABC transporter ATP-binding protein"/>
    <property type="match status" value="1"/>
</dbReference>
<evidence type="ECO:0000313" key="7">
    <source>
        <dbReference type="Proteomes" id="UP000266340"/>
    </source>
</evidence>
<reference evidence="6 7" key="1">
    <citation type="submission" date="2018-09" db="EMBL/GenBank/DDBJ databases">
        <title>Cohnella cavernae sp. nov., isolated from a karst cave.</title>
        <authorList>
            <person name="Zhu H."/>
        </authorList>
    </citation>
    <scope>NUCLEOTIDE SEQUENCE [LARGE SCALE GENOMIC DNA]</scope>
    <source>
        <strain evidence="6 7">K2E09-144</strain>
    </source>
</reference>
<dbReference type="InterPro" id="IPR003593">
    <property type="entry name" value="AAA+_ATPase"/>
</dbReference>
<name>A0A398CM80_9BACL</name>
<evidence type="ECO:0000256" key="3">
    <source>
        <dbReference type="ARBA" id="ARBA00022741"/>
    </source>
</evidence>
<dbReference type="GO" id="GO:0005524">
    <property type="term" value="F:ATP binding"/>
    <property type="evidence" value="ECO:0007669"/>
    <property type="project" value="UniProtKB-KW"/>
</dbReference>
<dbReference type="SMART" id="SM00382">
    <property type="entry name" value="AAA"/>
    <property type="match status" value="1"/>
</dbReference>
<evidence type="ECO:0000256" key="4">
    <source>
        <dbReference type="ARBA" id="ARBA00022840"/>
    </source>
</evidence>